<dbReference type="PANTHER" id="PTHR43986:SF1">
    <property type="entry name" value="ELONGATION FACTOR 1-GAMMA"/>
    <property type="match status" value="1"/>
</dbReference>
<organism evidence="9 10">
    <name type="scientific">Actinia tenebrosa</name>
    <name type="common">Australian red waratah sea anemone</name>
    <dbReference type="NCBI Taxonomy" id="6105"/>
    <lineage>
        <taxon>Eukaryota</taxon>
        <taxon>Metazoa</taxon>
        <taxon>Cnidaria</taxon>
        <taxon>Anthozoa</taxon>
        <taxon>Hexacorallia</taxon>
        <taxon>Actiniaria</taxon>
        <taxon>Actiniidae</taxon>
        <taxon>Actinia</taxon>
    </lineage>
</organism>
<dbReference type="SMART" id="SM01183">
    <property type="entry name" value="EF1G"/>
    <property type="match status" value="1"/>
</dbReference>
<dbReference type="GO" id="GO:0005634">
    <property type="term" value="C:nucleus"/>
    <property type="evidence" value="ECO:0007669"/>
    <property type="project" value="TreeGrafter"/>
</dbReference>
<dbReference type="SUPFAM" id="SSF89942">
    <property type="entry name" value="eEF1-gamma domain"/>
    <property type="match status" value="1"/>
</dbReference>
<gene>
    <name evidence="10" type="primary">LOC116295945</name>
</gene>
<dbReference type="InterPro" id="IPR036282">
    <property type="entry name" value="Glutathione-S-Trfase_C_sf"/>
</dbReference>
<dbReference type="GO" id="GO:0003746">
    <property type="term" value="F:translation elongation factor activity"/>
    <property type="evidence" value="ECO:0007669"/>
    <property type="project" value="UniProtKB-UniRule"/>
</dbReference>
<dbReference type="Gene3D" id="3.40.30.10">
    <property type="entry name" value="Glutaredoxin"/>
    <property type="match status" value="1"/>
</dbReference>
<accession>A0A6P8HTP2</accession>
<feature type="compositionally biased region" description="Basic and acidic residues" evidence="5">
    <location>
        <begin position="222"/>
        <end position="262"/>
    </location>
</feature>
<dbReference type="CDD" id="cd03044">
    <property type="entry name" value="GST_N_EF1Bgamma"/>
    <property type="match status" value="1"/>
</dbReference>
<dbReference type="InterPro" id="IPR036249">
    <property type="entry name" value="Thioredoxin-like_sf"/>
</dbReference>
<feature type="domain" description="GST C-terminal" evidence="8">
    <location>
        <begin position="84"/>
        <end position="212"/>
    </location>
</feature>
<dbReference type="PROSITE" id="PS50404">
    <property type="entry name" value="GST_NTER"/>
    <property type="match status" value="1"/>
</dbReference>
<evidence type="ECO:0000259" key="7">
    <source>
        <dbReference type="PROSITE" id="PS50404"/>
    </source>
</evidence>
<evidence type="ECO:0000256" key="2">
    <source>
        <dbReference type="ARBA" id="ARBA00022768"/>
    </source>
</evidence>
<evidence type="ECO:0000259" key="6">
    <source>
        <dbReference type="PROSITE" id="PS50040"/>
    </source>
</evidence>
<dbReference type="GO" id="GO:0005737">
    <property type="term" value="C:cytoplasm"/>
    <property type="evidence" value="ECO:0007669"/>
    <property type="project" value="TreeGrafter"/>
</dbReference>
<dbReference type="Pfam" id="PF00043">
    <property type="entry name" value="GST_C"/>
    <property type="match status" value="1"/>
</dbReference>
<reference evidence="10" key="1">
    <citation type="submission" date="2025-08" db="UniProtKB">
        <authorList>
            <consortium name="RefSeq"/>
        </authorList>
    </citation>
    <scope>IDENTIFICATION</scope>
    <source>
        <tissue evidence="10">Tentacle</tissue>
    </source>
</reference>
<dbReference type="Pfam" id="PF02798">
    <property type="entry name" value="GST_N"/>
    <property type="match status" value="1"/>
</dbReference>
<sequence length="419" mass="48188">MAAGTLYTYPDSFRAQKILIAAEYSGTKINLPPFEAGKDNKTAEFVQKFPLGKVPAFETSDGKCLYESNAIAYYVSNENLYGTNKEDAALIQQYINFADQEILPAAATWVFPTLGLMQYQKQATDKAMEDVKKYLTILNNTLLTKTFLVGERVTLADIAVCCNLLMLYKQVMDRAFRAPYGNVNRWFVTLVNQPQFKNILGDVKLCESMAKFDGKKYAALHPKKDDKKKAPKEEKKQPKKEETKKEAKQEEEKPKPKKKELFSDLPPTSMSMDAWKKVYCNEDTEKVAIPYFWENLDKEGYSIWFAEYKYNDELARMFMTANLVKGMFQRLERIMKTCFGSILLFGKDNDAAIAGIWVLRGQQLVFDLDESLNVDSPSYKFTKLDPDNPEDKKKINDYLLWPENLTYDGKVLYDGYMFV</sequence>
<protein>
    <recommendedName>
        <fullName evidence="1">Elongation factor 1-gamma</fullName>
    </recommendedName>
</protein>
<dbReference type="FunCoup" id="A0A6P8HTP2">
    <property type="interactions" value="2291"/>
</dbReference>
<feature type="domain" description="EF-1-gamma C-terminal" evidence="6">
    <location>
        <begin position="258"/>
        <end position="419"/>
    </location>
</feature>
<dbReference type="InterPro" id="IPR004046">
    <property type="entry name" value="GST_C"/>
</dbReference>
<evidence type="ECO:0000256" key="3">
    <source>
        <dbReference type="ARBA" id="ARBA00022917"/>
    </source>
</evidence>
<dbReference type="KEGG" id="aten:116295945"/>
<dbReference type="InterPro" id="IPR040079">
    <property type="entry name" value="Glutathione_S-Trfase"/>
</dbReference>
<keyword evidence="9" id="KW-1185">Reference proteome</keyword>
<keyword evidence="3 4" id="KW-0648">Protein biosynthesis</keyword>
<evidence type="ECO:0000256" key="5">
    <source>
        <dbReference type="SAM" id="MobiDB-lite"/>
    </source>
</evidence>
<dbReference type="Gene3D" id="1.20.1050.10">
    <property type="match status" value="1"/>
</dbReference>
<dbReference type="PROSITE" id="PS50040">
    <property type="entry name" value="EF1G_C"/>
    <property type="match status" value="1"/>
</dbReference>
<dbReference type="Pfam" id="PF00647">
    <property type="entry name" value="EF1G"/>
    <property type="match status" value="1"/>
</dbReference>
<dbReference type="InterPro" id="IPR010987">
    <property type="entry name" value="Glutathione-S-Trfase_C-like"/>
</dbReference>
<proteinExistence type="predicted"/>
<keyword evidence="2 4" id="KW-0251">Elongation factor</keyword>
<evidence type="ECO:0000259" key="8">
    <source>
        <dbReference type="PROSITE" id="PS50405"/>
    </source>
</evidence>
<dbReference type="InterPro" id="IPR004045">
    <property type="entry name" value="Glutathione_S-Trfase_N"/>
</dbReference>
<dbReference type="GeneID" id="116295945"/>
<dbReference type="AlphaFoldDB" id="A0A6P8HTP2"/>
<dbReference type="FunFam" id="3.30.70.1010:FF:000001">
    <property type="entry name" value="Elongation factor 1-gamma 1"/>
    <property type="match status" value="1"/>
</dbReference>
<dbReference type="InterPro" id="IPR001662">
    <property type="entry name" value="EF1B_G_C"/>
</dbReference>
<dbReference type="SUPFAM" id="SSF47616">
    <property type="entry name" value="GST C-terminal domain-like"/>
    <property type="match status" value="1"/>
</dbReference>
<dbReference type="SUPFAM" id="SSF52833">
    <property type="entry name" value="Thioredoxin-like"/>
    <property type="match status" value="1"/>
</dbReference>
<dbReference type="PANTHER" id="PTHR43986">
    <property type="entry name" value="ELONGATION FACTOR 1-GAMMA"/>
    <property type="match status" value="1"/>
</dbReference>
<dbReference type="PROSITE" id="PS50405">
    <property type="entry name" value="GST_CTER"/>
    <property type="match status" value="1"/>
</dbReference>
<evidence type="ECO:0000256" key="1">
    <source>
        <dbReference type="ARBA" id="ARBA00022218"/>
    </source>
</evidence>
<evidence type="ECO:0000313" key="9">
    <source>
        <dbReference type="Proteomes" id="UP000515163"/>
    </source>
</evidence>
<dbReference type="CDD" id="cd03181">
    <property type="entry name" value="GST_C_EF1Bgamma_like"/>
    <property type="match status" value="1"/>
</dbReference>
<dbReference type="InterPro" id="IPR050802">
    <property type="entry name" value="EF-GSTs"/>
</dbReference>
<dbReference type="OrthoDB" id="249703at2759"/>
<dbReference type="RefSeq" id="XP_031559769.1">
    <property type="nucleotide sequence ID" value="XM_031703909.1"/>
</dbReference>
<dbReference type="FunFam" id="3.40.30.10:FF:000233">
    <property type="entry name" value="Elongation factor 1-gamma"/>
    <property type="match status" value="1"/>
</dbReference>
<dbReference type="Gene3D" id="3.30.70.1010">
    <property type="entry name" value="Translation elongation factor EF1B, gamma chain, conserved domain"/>
    <property type="match status" value="1"/>
</dbReference>
<dbReference type="InParanoid" id="A0A6P8HTP2"/>
<dbReference type="InterPro" id="IPR036433">
    <property type="entry name" value="EF1B_G_C_sf"/>
</dbReference>
<feature type="domain" description="GST N-terminal" evidence="7">
    <location>
        <begin position="2"/>
        <end position="83"/>
    </location>
</feature>
<dbReference type="SFLD" id="SFLDG00358">
    <property type="entry name" value="Main_(cytGST)"/>
    <property type="match status" value="1"/>
</dbReference>
<dbReference type="Proteomes" id="UP000515163">
    <property type="component" value="Unplaced"/>
</dbReference>
<evidence type="ECO:0000313" key="10">
    <source>
        <dbReference type="RefSeq" id="XP_031559769.1"/>
    </source>
</evidence>
<name>A0A6P8HTP2_ACTTE</name>
<dbReference type="SFLD" id="SFLDS00019">
    <property type="entry name" value="Glutathione_Transferase_(cytos"/>
    <property type="match status" value="1"/>
</dbReference>
<evidence type="ECO:0000256" key="4">
    <source>
        <dbReference type="PROSITE-ProRule" id="PRU00519"/>
    </source>
</evidence>
<feature type="region of interest" description="Disordered" evidence="5">
    <location>
        <begin position="222"/>
        <end position="266"/>
    </location>
</feature>
<dbReference type="FunFam" id="1.20.1050.10:FF:000006">
    <property type="entry name" value="Elongation factor 1 gamma"/>
    <property type="match status" value="1"/>
</dbReference>